<dbReference type="AlphaFoldDB" id="A0A157SS57"/>
<evidence type="ECO:0000313" key="2">
    <source>
        <dbReference type="Proteomes" id="UP000076848"/>
    </source>
</evidence>
<protein>
    <submittedName>
        <fullName evidence="1">Uncharacterized protein</fullName>
    </submittedName>
</protein>
<dbReference type="RefSeq" id="WP_082853230.1">
    <property type="nucleotide sequence ID" value="NZ_FKIF01000008.1"/>
</dbReference>
<dbReference type="OrthoDB" id="6626576at2"/>
<proteinExistence type="predicted"/>
<accession>A0A157SS57</accession>
<evidence type="ECO:0000313" key="1">
    <source>
        <dbReference type="EMBL" id="SAI73144.1"/>
    </source>
</evidence>
<reference evidence="1 2" key="1">
    <citation type="submission" date="2016-04" db="EMBL/GenBank/DDBJ databases">
        <authorList>
            <consortium name="Pathogen Informatics"/>
        </authorList>
    </citation>
    <scope>NUCLEOTIDE SEQUENCE [LARGE SCALE GENOMIC DNA]</scope>
    <source>
        <strain evidence="1 2">H050680373</strain>
    </source>
</reference>
<gene>
    <name evidence="1" type="ORF">SAMEA3906486_04494</name>
</gene>
<name>A0A157SS57_9BORD</name>
<dbReference type="EMBL" id="FKIF01000008">
    <property type="protein sequence ID" value="SAI73144.1"/>
    <property type="molecule type" value="Genomic_DNA"/>
</dbReference>
<sequence length="227" mass="25013">MNSPTPSAIPADLLAYVRRELLEASPVQIAGLLYDLSDGEIAGGIENDWPSQQERPERDPLVAAVGIARAEFRAAHPDVLAPEELLHALRGQVATRLFLEPDDEAFMAQFGNRGRSIPDAICLRMLIERAIVRRAAQDLLAAGCELRIHDGEPWACPLTSDLADVMNAVMATDEDLMFVFSPTDRHPRVIRFVYGNDGWDVIADYHTSLERLLAGADALAERFADLL</sequence>
<keyword evidence="2" id="KW-1185">Reference proteome</keyword>
<dbReference type="Proteomes" id="UP000076848">
    <property type="component" value="Unassembled WGS sequence"/>
</dbReference>
<organism evidence="1 2">
    <name type="scientific">Bordetella ansorpii</name>
    <dbReference type="NCBI Taxonomy" id="288768"/>
    <lineage>
        <taxon>Bacteria</taxon>
        <taxon>Pseudomonadati</taxon>
        <taxon>Pseudomonadota</taxon>
        <taxon>Betaproteobacteria</taxon>
        <taxon>Burkholderiales</taxon>
        <taxon>Alcaligenaceae</taxon>
        <taxon>Bordetella</taxon>
    </lineage>
</organism>